<dbReference type="EMBL" id="JAERTY010000008">
    <property type="protein sequence ID" value="MBL1410062.1"/>
    <property type="molecule type" value="Genomic_DNA"/>
</dbReference>
<protein>
    <submittedName>
        <fullName evidence="1">Bacillithiol system redox-active protein YtxJ</fullName>
    </submittedName>
</protein>
<proteinExistence type="predicted"/>
<evidence type="ECO:0000313" key="1">
    <source>
        <dbReference type="EMBL" id="MBL1410062.1"/>
    </source>
</evidence>
<dbReference type="Gene3D" id="3.40.30.10">
    <property type="entry name" value="Glutaredoxin"/>
    <property type="match status" value="1"/>
</dbReference>
<reference evidence="1 2" key="1">
    <citation type="submission" date="2021-01" db="EMBL/GenBank/DDBJ databases">
        <title>C459-1 draft genome sequence.</title>
        <authorList>
            <person name="Zhang X.-F."/>
        </authorList>
    </citation>
    <scope>NUCLEOTIDE SEQUENCE [LARGE SCALE GENOMIC DNA]</scope>
    <source>
        <strain evidence="2">C459-1</strain>
    </source>
</reference>
<dbReference type="RefSeq" id="WP_202103770.1">
    <property type="nucleotide sequence ID" value="NZ_JAERTY010000008.1"/>
</dbReference>
<dbReference type="SUPFAM" id="SSF52833">
    <property type="entry name" value="Thioredoxin-like"/>
    <property type="match status" value="1"/>
</dbReference>
<dbReference type="Proteomes" id="UP000625283">
    <property type="component" value="Unassembled WGS sequence"/>
</dbReference>
<comment type="caution">
    <text evidence="1">The sequence shown here is derived from an EMBL/GenBank/DDBJ whole genome shotgun (WGS) entry which is preliminary data.</text>
</comment>
<gene>
    <name evidence="1" type="primary">ytxJ</name>
    <name evidence="1" type="ORF">JKG61_15005</name>
</gene>
<dbReference type="Pfam" id="PF11009">
    <property type="entry name" value="BrxC"/>
    <property type="match status" value="1"/>
</dbReference>
<dbReference type="InterPro" id="IPR036249">
    <property type="entry name" value="Thioredoxin-like_sf"/>
</dbReference>
<accession>A0ABS1R7W2</accession>
<evidence type="ECO:0000313" key="2">
    <source>
        <dbReference type="Proteomes" id="UP000625283"/>
    </source>
</evidence>
<sequence length="128" mass="15165">MGFFRQLFSSNEQSNRKDFDWIPLNDQQQLQDIITNSYQKTIVIFKHSIRCSISRFVLNSFENEFDYPKEKIEAFYLDLIHFRDISNEIARRFNVQHQSPQILVIKNGKAVFSASHENIDAGFLVKFL</sequence>
<dbReference type="NCBIfam" id="TIGR04019">
    <property type="entry name" value="B_thiol_YtxJ"/>
    <property type="match status" value="1"/>
</dbReference>
<keyword evidence="2" id="KW-1185">Reference proteome</keyword>
<organism evidence="1 2">
    <name type="scientific">Sphingobacterium faecale</name>
    <dbReference type="NCBI Taxonomy" id="2803775"/>
    <lineage>
        <taxon>Bacteria</taxon>
        <taxon>Pseudomonadati</taxon>
        <taxon>Bacteroidota</taxon>
        <taxon>Sphingobacteriia</taxon>
        <taxon>Sphingobacteriales</taxon>
        <taxon>Sphingobacteriaceae</taxon>
        <taxon>Sphingobacterium</taxon>
    </lineage>
</organism>
<name>A0ABS1R7W2_9SPHI</name>
<dbReference type="InterPro" id="IPR022551">
    <property type="entry name" value="BrxC"/>
</dbReference>